<feature type="region of interest" description="Disordered" evidence="1">
    <location>
        <begin position="1"/>
        <end position="199"/>
    </location>
</feature>
<feature type="region of interest" description="Disordered" evidence="1">
    <location>
        <begin position="520"/>
        <end position="618"/>
    </location>
</feature>
<feature type="compositionally biased region" description="Polar residues" evidence="1">
    <location>
        <begin position="366"/>
        <end position="383"/>
    </location>
</feature>
<feature type="compositionally biased region" description="Low complexity" evidence="1">
    <location>
        <begin position="533"/>
        <end position="552"/>
    </location>
</feature>
<feature type="compositionally biased region" description="Basic and acidic residues" evidence="1">
    <location>
        <begin position="19"/>
        <end position="63"/>
    </location>
</feature>
<dbReference type="HOGENOM" id="CLU_368823_0_0_1"/>
<evidence type="ECO:0000256" key="1">
    <source>
        <dbReference type="SAM" id="MobiDB-lite"/>
    </source>
</evidence>
<feature type="compositionally biased region" description="Low complexity" evidence="1">
    <location>
        <begin position="108"/>
        <end position="121"/>
    </location>
</feature>
<proteinExistence type="predicted"/>
<dbReference type="AlphaFoldDB" id="M7SXR7"/>
<dbReference type="EMBL" id="KB705645">
    <property type="protein sequence ID" value="EMR71399.1"/>
    <property type="molecule type" value="Genomic_DNA"/>
</dbReference>
<feature type="region of interest" description="Disordered" evidence="1">
    <location>
        <begin position="338"/>
        <end position="449"/>
    </location>
</feature>
<feature type="compositionally biased region" description="Polar residues" evidence="1">
    <location>
        <begin position="1"/>
        <end position="10"/>
    </location>
</feature>
<protein>
    <submittedName>
        <fullName evidence="2">Uncharacterized protein</fullName>
    </submittedName>
</protein>
<dbReference type="KEGG" id="ela:UCREL1_1565"/>
<feature type="compositionally biased region" description="Low complexity" evidence="1">
    <location>
        <begin position="388"/>
        <end position="405"/>
    </location>
</feature>
<evidence type="ECO:0000313" key="2">
    <source>
        <dbReference type="EMBL" id="EMR71399.1"/>
    </source>
</evidence>
<gene>
    <name evidence="2" type="ORF">UCREL1_1565</name>
</gene>
<name>M7SXR7_EUTLA</name>
<feature type="compositionally biased region" description="Low complexity" evidence="1">
    <location>
        <begin position="573"/>
        <end position="613"/>
    </location>
</feature>
<evidence type="ECO:0000313" key="3">
    <source>
        <dbReference type="Proteomes" id="UP000012174"/>
    </source>
</evidence>
<feature type="compositionally biased region" description="Basic and acidic residues" evidence="1">
    <location>
        <begin position="77"/>
        <end position="106"/>
    </location>
</feature>
<dbReference type="Proteomes" id="UP000012174">
    <property type="component" value="Unassembled WGS sequence"/>
</dbReference>
<reference evidence="3" key="1">
    <citation type="journal article" date="2013" name="Genome Announc.">
        <title>Draft genome sequence of the grapevine dieback fungus Eutypa lata UCR-EL1.</title>
        <authorList>
            <person name="Blanco-Ulate B."/>
            <person name="Rolshausen P.E."/>
            <person name="Cantu D."/>
        </authorList>
    </citation>
    <scope>NUCLEOTIDE SEQUENCE [LARGE SCALE GENOMIC DNA]</scope>
    <source>
        <strain evidence="3">UCR-EL1</strain>
    </source>
</reference>
<accession>M7SXR7</accession>
<feature type="compositionally biased region" description="Polar residues" evidence="1">
    <location>
        <begin position="338"/>
        <end position="348"/>
    </location>
</feature>
<feature type="region of interest" description="Disordered" evidence="1">
    <location>
        <begin position="735"/>
        <end position="755"/>
    </location>
</feature>
<feature type="compositionally biased region" description="Basic and acidic residues" evidence="1">
    <location>
        <begin position="349"/>
        <end position="358"/>
    </location>
</feature>
<organism evidence="2 3">
    <name type="scientific">Eutypa lata (strain UCR-EL1)</name>
    <name type="common">Grapevine dieback disease fungus</name>
    <name type="synonym">Eutypa armeniacae</name>
    <dbReference type="NCBI Taxonomy" id="1287681"/>
    <lineage>
        <taxon>Eukaryota</taxon>
        <taxon>Fungi</taxon>
        <taxon>Dikarya</taxon>
        <taxon>Ascomycota</taxon>
        <taxon>Pezizomycotina</taxon>
        <taxon>Sordariomycetes</taxon>
        <taxon>Xylariomycetidae</taxon>
        <taxon>Xylariales</taxon>
        <taxon>Diatrypaceae</taxon>
        <taxon>Eutypa</taxon>
    </lineage>
</organism>
<keyword evidence="3" id="KW-1185">Reference proteome</keyword>
<sequence length="755" mass="82576">MVSTRANAQRKSGRAGGGRKIDYSVDKYKHLFEDESDGESAKDDQDSSHEYNPRVQHDVDDGKNVAPSIFKRHIKREKSADREKFHDIRGPEDLKHKRPDPPEQPRHVVPQAQAPNVPQAPFTSYGGTLAAPKNKYKPYLQNWNSDHPRKRSNMSANEKRKEINSPSIASDPKKPRTTGTVSLGSPIVGQQQQQQPASLSLPHHGVNNANSQKGGTGLDFKKNVLLDPGASLSSNSGYHPFQPENNYHSPIPDHLTLRTNVSSPKGFPQANMQTQAQTQMPIQAPVNATTNAHYGHGYGTDSNDMPGYHVPVSQPPQIPSNLDPQLFQQDNLNTLNSFLQTPRTPTQLKNEKSTDAERSQGYGDPPTTTTSDNIGSYPTSAAQGFNRLPTQTQSQPQAQLQSQTPGSELLPRPHGIARVNEFPQSSAHPQLRLLPNAPPPGPNGYGYPVGSTGGYPISTHNFRLPSVSHIDFWGVNDRMEQEQHQQQSEEQHNDYGFSSFSDAASHFLLSSPIDFNGGSDDAGPRYVNPADLSISTSGGSYGQGQDQGSSHGFTMHNGLDLPPKNFSYHNQPSLANASNADSLSSFGSGNGNASASSSNPNHGTASSPASASSTHRFPRDMATIFRPATMTEIKKVVDSPIAMQTPPRFKYMVMQLYLAYEMARAETAGPFMIERLWLVKVDVSRPKEVCTRVEGQWHDTAPLGAGWYHLGKKLGTSRIMGHDMMTLLDEHHKQLATKKPQQQPGGANPFPPSSS</sequence>